<dbReference type="EMBL" id="PGGD01000002">
    <property type="protein sequence ID" value="PJE98663.1"/>
    <property type="molecule type" value="Genomic_DNA"/>
</dbReference>
<reference evidence="2 3" key="1">
    <citation type="submission" date="2017-11" db="EMBL/GenBank/DDBJ databases">
        <title>Genome sequencing of Prevotella intermedia KCOM 1779.</title>
        <authorList>
            <person name="Kook J.-K."/>
            <person name="Park S.-N."/>
            <person name="Lim Y.K."/>
        </authorList>
    </citation>
    <scope>NUCLEOTIDE SEQUENCE [LARGE SCALE GENOMIC DNA]</scope>
    <source>
        <strain evidence="2 3">KCOM 1779</strain>
    </source>
</reference>
<gene>
    <name evidence="2" type="ORF">CUB97_09715</name>
</gene>
<evidence type="ECO:0000256" key="1">
    <source>
        <dbReference type="SAM" id="Phobius"/>
    </source>
</evidence>
<keyword evidence="1" id="KW-0812">Transmembrane</keyword>
<feature type="transmembrane region" description="Helical" evidence="1">
    <location>
        <begin position="44"/>
        <end position="65"/>
    </location>
</feature>
<keyword evidence="1" id="KW-1133">Transmembrane helix</keyword>
<evidence type="ECO:0000313" key="3">
    <source>
        <dbReference type="Proteomes" id="UP000228641"/>
    </source>
</evidence>
<organism evidence="2 3">
    <name type="scientific">Prevotella intermedia</name>
    <dbReference type="NCBI Taxonomy" id="28131"/>
    <lineage>
        <taxon>Bacteria</taxon>
        <taxon>Pseudomonadati</taxon>
        <taxon>Bacteroidota</taxon>
        <taxon>Bacteroidia</taxon>
        <taxon>Bacteroidales</taxon>
        <taxon>Prevotellaceae</taxon>
        <taxon>Prevotella</taxon>
    </lineage>
</organism>
<sequence length="75" mass="9164">MQKSRFRSAKPKLSFLFRTFFTKQEQFYAFAIDKGKKTKNTKHWCFSISCWWLINGFSTTIFFFTRKIIKLYKLT</sequence>
<evidence type="ECO:0000313" key="2">
    <source>
        <dbReference type="EMBL" id="PJE98663.1"/>
    </source>
</evidence>
<protein>
    <submittedName>
        <fullName evidence="2">Uncharacterized protein</fullName>
    </submittedName>
</protein>
<accession>A0A2M8M388</accession>
<dbReference type="Proteomes" id="UP000228641">
    <property type="component" value="Unassembled WGS sequence"/>
</dbReference>
<proteinExistence type="predicted"/>
<keyword evidence="1" id="KW-0472">Membrane</keyword>
<name>A0A2M8M388_PREIN</name>
<comment type="caution">
    <text evidence="2">The sequence shown here is derived from an EMBL/GenBank/DDBJ whole genome shotgun (WGS) entry which is preliminary data.</text>
</comment>
<dbReference type="AlphaFoldDB" id="A0A2M8M388"/>